<evidence type="ECO:0000256" key="1">
    <source>
        <dbReference type="SAM" id="MobiDB-lite"/>
    </source>
</evidence>
<sequence length="253" mass="28084">MALIYATVMQNNRVTNFEISSNSTILTHKFQNDKMALIYANAVNKRMNHPLGGKPSKKTSVTGCPKELRELQSSRISEGSEKSGSLDNGIAQPLRKQSAYAKSPINNSPCSHKKSSSKHKPVQRSKTSVGDWAKRKSDDDMLRKISQPVMMHSTIHNLDGSQSPISCSSSNSINKEVKKSSIAKKPIVQNNEIVQKLEKVTFSEDPPELRRVSVSLDAEQWKDAEKKEKEGPFQKMKRKISKLRFTGLGSGGS</sequence>
<feature type="region of interest" description="Disordered" evidence="1">
    <location>
        <begin position="101"/>
        <end position="139"/>
    </location>
</feature>
<gene>
    <name evidence="2" type="ORF">WR25_04391</name>
</gene>
<comment type="caution">
    <text evidence="2">The sequence shown here is derived from an EMBL/GenBank/DDBJ whole genome shotgun (WGS) entry which is preliminary data.</text>
</comment>
<protein>
    <submittedName>
        <fullName evidence="2">Uncharacterized protein</fullName>
    </submittedName>
</protein>
<evidence type="ECO:0000313" key="2">
    <source>
        <dbReference type="EMBL" id="PAV65964.1"/>
    </source>
</evidence>
<proteinExistence type="predicted"/>
<reference evidence="2 3" key="1">
    <citation type="journal article" date="2017" name="Curr. Biol.">
        <title>Genome architecture and evolution of a unichromosomal asexual nematode.</title>
        <authorList>
            <person name="Fradin H."/>
            <person name="Zegar C."/>
            <person name="Gutwein M."/>
            <person name="Lucas J."/>
            <person name="Kovtun M."/>
            <person name="Corcoran D."/>
            <person name="Baugh L.R."/>
            <person name="Kiontke K."/>
            <person name="Gunsalus K."/>
            <person name="Fitch D.H."/>
            <person name="Piano F."/>
        </authorList>
    </citation>
    <scope>NUCLEOTIDE SEQUENCE [LARGE SCALE GENOMIC DNA]</scope>
    <source>
        <strain evidence="2">PF1309</strain>
    </source>
</reference>
<feature type="compositionally biased region" description="Basic residues" evidence="1">
    <location>
        <begin position="111"/>
        <end position="123"/>
    </location>
</feature>
<accession>A0A2A2JWA4</accession>
<dbReference type="EMBL" id="LIAE01010178">
    <property type="protein sequence ID" value="PAV65964.1"/>
    <property type="molecule type" value="Genomic_DNA"/>
</dbReference>
<dbReference type="Proteomes" id="UP000218231">
    <property type="component" value="Unassembled WGS sequence"/>
</dbReference>
<organism evidence="2 3">
    <name type="scientific">Diploscapter pachys</name>
    <dbReference type="NCBI Taxonomy" id="2018661"/>
    <lineage>
        <taxon>Eukaryota</taxon>
        <taxon>Metazoa</taxon>
        <taxon>Ecdysozoa</taxon>
        <taxon>Nematoda</taxon>
        <taxon>Chromadorea</taxon>
        <taxon>Rhabditida</taxon>
        <taxon>Rhabditina</taxon>
        <taxon>Rhabditomorpha</taxon>
        <taxon>Rhabditoidea</taxon>
        <taxon>Rhabditidae</taxon>
        <taxon>Diploscapter</taxon>
    </lineage>
</organism>
<keyword evidence="3" id="KW-1185">Reference proteome</keyword>
<dbReference type="AlphaFoldDB" id="A0A2A2JWA4"/>
<evidence type="ECO:0000313" key="3">
    <source>
        <dbReference type="Proteomes" id="UP000218231"/>
    </source>
</evidence>
<name>A0A2A2JWA4_9BILA</name>